<feature type="non-terminal residue" evidence="1">
    <location>
        <position position="1"/>
    </location>
</feature>
<evidence type="ECO:0000313" key="2">
    <source>
        <dbReference type="Proteomes" id="UP000789920"/>
    </source>
</evidence>
<sequence length="307" mass="35095">PLQPEYICEGNRQSSSIVTSTSTAIISVYQMVFGTKAKFPGLAYLGLNQDKTAQKLLKNIIFYPFIIKLENISIFVGSLGKILYSNPNKVGCHYMASLFYKYKAKQSVFSQCIRDNLYTITIYQNSQIIAEYNNSSPNAIWQQTGILKSIPDNILFAINHPTTLQKLKQAYEIKFLYQTSISNQCTYADWDNKIIMEHLFELHLNKAAWRAVFHAAGCTEITPYNKKISEIEFWTNVSNPGKDCDTLRNLYEDRFLNISSQTSSDKKIISQALSDKAHISLQIFLDKIFWNCLHDSYDANPIEIDGK</sequence>
<dbReference type="Proteomes" id="UP000789920">
    <property type="component" value="Unassembled WGS sequence"/>
</dbReference>
<dbReference type="EMBL" id="CAJVQC010041736">
    <property type="protein sequence ID" value="CAG8773626.1"/>
    <property type="molecule type" value="Genomic_DNA"/>
</dbReference>
<gene>
    <name evidence="1" type="ORF">RPERSI_LOCUS16708</name>
</gene>
<reference evidence="1" key="1">
    <citation type="submission" date="2021-06" db="EMBL/GenBank/DDBJ databases">
        <authorList>
            <person name="Kallberg Y."/>
            <person name="Tangrot J."/>
            <person name="Rosling A."/>
        </authorList>
    </citation>
    <scope>NUCLEOTIDE SEQUENCE</scope>
    <source>
        <strain evidence="1">MA461A</strain>
    </source>
</reference>
<protein>
    <submittedName>
        <fullName evidence="1">9468_t:CDS:1</fullName>
    </submittedName>
</protein>
<keyword evidence="2" id="KW-1185">Reference proteome</keyword>
<proteinExistence type="predicted"/>
<organism evidence="1 2">
    <name type="scientific">Racocetra persica</name>
    <dbReference type="NCBI Taxonomy" id="160502"/>
    <lineage>
        <taxon>Eukaryota</taxon>
        <taxon>Fungi</taxon>
        <taxon>Fungi incertae sedis</taxon>
        <taxon>Mucoromycota</taxon>
        <taxon>Glomeromycotina</taxon>
        <taxon>Glomeromycetes</taxon>
        <taxon>Diversisporales</taxon>
        <taxon>Gigasporaceae</taxon>
        <taxon>Racocetra</taxon>
    </lineage>
</organism>
<accession>A0ACA9R2C1</accession>
<feature type="non-terminal residue" evidence="1">
    <location>
        <position position="307"/>
    </location>
</feature>
<comment type="caution">
    <text evidence="1">The sequence shown here is derived from an EMBL/GenBank/DDBJ whole genome shotgun (WGS) entry which is preliminary data.</text>
</comment>
<evidence type="ECO:0000313" key="1">
    <source>
        <dbReference type="EMBL" id="CAG8773626.1"/>
    </source>
</evidence>
<name>A0ACA9R2C1_9GLOM</name>